<sequence>MNDQYSLNNIDGLLFQFVSRVEAAERRSFIEDIHRNIKTLEGQIRLKQSTLIHNKEYAKSMKATKSLLLQYEQTLRAELESRKASYNHDL</sequence>
<reference evidence="1 2" key="1">
    <citation type="submission" date="2019-03" db="EMBL/GenBank/DDBJ databases">
        <title>First draft genome of Liparis tanakae, snailfish: a comprehensive survey of snailfish specific genes.</title>
        <authorList>
            <person name="Kim W."/>
            <person name="Song I."/>
            <person name="Jeong J.-H."/>
            <person name="Kim D."/>
            <person name="Kim S."/>
            <person name="Ryu S."/>
            <person name="Song J.Y."/>
            <person name="Lee S.K."/>
        </authorList>
    </citation>
    <scope>NUCLEOTIDE SEQUENCE [LARGE SCALE GENOMIC DNA]</scope>
    <source>
        <tissue evidence="1">Muscle</tissue>
    </source>
</reference>
<organism evidence="1 2">
    <name type="scientific">Liparis tanakae</name>
    <name type="common">Tanaka's snailfish</name>
    <dbReference type="NCBI Taxonomy" id="230148"/>
    <lineage>
        <taxon>Eukaryota</taxon>
        <taxon>Metazoa</taxon>
        <taxon>Chordata</taxon>
        <taxon>Craniata</taxon>
        <taxon>Vertebrata</taxon>
        <taxon>Euteleostomi</taxon>
        <taxon>Actinopterygii</taxon>
        <taxon>Neopterygii</taxon>
        <taxon>Teleostei</taxon>
        <taxon>Neoteleostei</taxon>
        <taxon>Acanthomorphata</taxon>
        <taxon>Eupercaria</taxon>
        <taxon>Perciformes</taxon>
        <taxon>Cottioidei</taxon>
        <taxon>Cottales</taxon>
        <taxon>Liparidae</taxon>
        <taxon>Liparis</taxon>
    </lineage>
</organism>
<dbReference type="OrthoDB" id="8961345at2759"/>
<protein>
    <submittedName>
        <fullName evidence="1">Uncharacterized protein</fullName>
    </submittedName>
</protein>
<name>A0A4Z2J4N3_9TELE</name>
<dbReference type="EMBL" id="SRLO01000026">
    <property type="protein sequence ID" value="TNN84453.1"/>
    <property type="molecule type" value="Genomic_DNA"/>
</dbReference>
<comment type="caution">
    <text evidence="1">The sequence shown here is derived from an EMBL/GenBank/DDBJ whole genome shotgun (WGS) entry which is preliminary data.</text>
</comment>
<evidence type="ECO:0000313" key="2">
    <source>
        <dbReference type="Proteomes" id="UP000314294"/>
    </source>
</evidence>
<accession>A0A4Z2J4N3</accession>
<dbReference type="AlphaFoldDB" id="A0A4Z2J4N3"/>
<gene>
    <name evidence="1" type="ORF">EYF80_005153</name>
</gene>
<keyword evidence="2" id="KW-1185">Reference proteome</keyword>
<proteinExistence type="predicted"/>
<evidence type="ECO:0000313" key="1">
    <source>
        <dbReference type="EMBL" id="TNN84453.1"/>
    </source>
</evidence>
<dbReference type="Proteomes" id="UP000314294">
    <property type="component" value="Unassembled WGS sequence"/>
</dbReference>